<dbReference type="AlphaFoldDB" id="A0A9D2MB65"/>
<dbReference type="PANTHER" id="PTHR43072">
    <property type="entry name" value="N-ACETYLTRANSFERASE"/>
    <property type="match status" value="1"/>
</dbReference>
<comment type="caution">
    <text evidence="2">The sequence shown here is derived from an EMBL/GenBank/DDBJ whole genome shotgun (WGS) entry which is preliminary data.</text>
</comment>
<reference evidence="2" key="1">
    <citation type="journal article" date="2021" name="PeerJ">
        <title>Extensive microbial diversity within the chicken gut microbiome revealed by metagenomics and culture.</title>
        <authorList>
            <person name="Gilroy R."/>
            <person name="Ravi A."/>
            <person name="Getino M."/>
            <person name="Pursley I."/>
            <person name="Horton D.L."/>
            <person name="Alikhan N.F."/>
            <person name="Baker D."/>
            <person name="Gharbi K."/>
            <person name="Hall N."/>
            <person name="Watson M."/>
            <person name="Adriaenssens E.M."/>
            <person name="Foster-Nyarko E."/>
            <person name="Jarju S."/>
            <person name="Secka A."/>
            <person name="Antonio M."/>
            <person name="Oren A."/>
            <person name="Chaudhuri R.R."/>
            <person name="La Ragione R."/>
            <person name="Hildebrand F."/>
            <person name="Pallen M.J."/>
        </authorList>
    </citation>
    <scope>NUCLEOTIDE SEQUENCE</scope>
    <source>
        <strain evidence="2">CHK189-11263</strain>
    </source>
</reference>
<dbReference type="PROSITE" id="PS51186">
    <property type="entry name" value="GNAT"/>
    <property type="match status" value="1"/>
</dbReference>
<dbReference type="Proteomes" id="UP000824208">
    <property type="component" value="Unassembled WGS sequence"/>
</dbReference>
<dbReference type="EMBL" id="DWYC01000066">
    <property type="protein sequence ID" value="HJB57422.1"/>
    <property type="molecule type" value="Genomic_DNA"/>
</dbReference>
<feature type="domain" description="N-acetyltransferase" evidence="1">
    <location>
        <begin position="2"/>
        <end position="169"/>
    </location>
</feature>
<dbReference type="CDD" id="cd04301">
    <property type="entry name" value="NAT_SF"/>
    <property type="match status" value="1"/>
</dbReference>
<dbReference type="InterPro" id="IPR016181">
    <property type="entry name" value="Acyl_CoA_acyltransferase"/>
</dbReference>
<gene>
    <name evidence="2" type="ORF">H9714_07715</name>
</gene>
<evidence type="ECO:0000313" key="3">
    <source>
        <dbReference type="Proteomes" id="UP000824208"/>
    </source>
</evidence>
<protein>
    <submittedName>
        <fullName evidence="2">GNAT family N-acetyltransferase</fullName>
    </submittedName>
</protein>
<dbReference type="GO" id="GO:0016747">
    <property type="term" value="F:acyltransferase activity, transferring groups other than amino-acyl groups"/>
    <property type="evidence" value="ECO:0007669"/>
    <property type="project" value="InterPro"/>
</dbReference>
<dbReference type="SUPFAM" id="SSF55729">
    <property type="entry name" value="Acyl-CoA N-acyltransferases (Nat)"/>
    <property type="match status" value="1"/>
</dbReference>
<dbReference type="Pfam" id="PF00583">
    <property type="entry name" value="Acetyltransf_1"/>
    <property type="match status" value="1"/>
</dbReference>
<evidence type="ECO:0000259" key="1">
    <source>
        <dbReference type="PROSITE" id="PS51186"/>
    </source>
</evidence>
<accession>A0A9D2MB65</accession>
<organism evidence="2 3">
    <name type="scientific">Candidatus Flavonifractor intestinipullorum</name>
    <dbReference type="NCBI Taxonomy" id="2838587"/>
    <lineage>
        <taxon>Bacteria</taxon>
        <taxon>Bacillati</taxon>
        <taxon>Bacillota</taxon>
        <taxon>Clostridia</taxon>
        <taxon>Eubacteriales</taxon>
        <taxon>Oscillospiraceae</taxon>
        <taxon>Flavonifractor</taxon>
    </lineage>
</organism>
<evidence type="ECO:0000313" key="2">
    <source>
        <dbReference type="EMBL" id="HJB57422.1"/>
    </source>
</evidence>
<reference evidence="2" key="2">
    <citation type="submission" date="2021-04" db="EMBL/GenBank/DDBJ databases">
        <authorList>
            <person name="Gilroy R."/>
        </authorList>
    </citation>
    <scope>NUCLEOTIDE SEQUENCE</scope>
    <source>
        <strain evidence="2">CHK189-11263</strain>
    </source>
</reference>
<sequence length="171" mass="18633">MVAIRSARPGDLSPLWDLVRRAVAHMNALGNPQWGSDYPTLALYTADQAAGELYVAVNGAGRVLGCACINGAESPEYAAVAWSASPAYSVHRLAVDPEVQRQGVATALMAYAEELARRAGVPALHVDTYARNDRMQALFQKRGFRRVGAISLHGRPEPYPRFEKLIFPDKV</sequence>
<dbReference type="Gene3D" id="3.40.630.30">
    <property type="match status" value="1"/>
</dbReference>
<proteinExistence type="predicted"/>
<dbReference type="InterPro" id="IPR000182">
    <property type="entry name" value="GNAT_dom"/>
</dbReference>
<name>A0A9D2MB65_9FIRM</name>